<protein>
    <submittedName>
        <fullName evidence="1">Uncharacterized protein</fullName>
    </submittedName>
</protein>
<organism evidence="1 2">
    <name type="scientific">Pseudomonas borbori</name>
    <dbReference type="NCBI Taxonomy" id="289003"/>
    <lineage>
        <taxon>Bacteria</taxon>
        <taxon>Pseudomonadati</taxon>
        <taxon>Pseudomonadota</taxon>
        <taxon>Gammaproteobacteria</taxon>
        <taxon>Pseudomonadales</taxon>
        <taxon>Pseudomonadaceae</taxon>
        <taxon>Pseudomonas</taxon>
    </lineage>
</organism>
<keyword evidence="2" id="KW-1185">Reference proteome</keyword>
<dbReference type="EMBL" id="FOWX01000071">
    <property type="protein sequence ID" value="SFQ33848.1"/>
    <property type="molecule type" value="Genomic_DNA"/>
</dbReference>
<dbReference type="InterPro" id="IPR045920">
    <property type="entry name" value="DUF6339"/>
</dbReference>
<dbReference type="Pfam" id="PF19866">
    <property type="entry name" value="DUF6339"/>
    <property type="match status" value="1"/>
</dbReference>
<dbReference type="STRING" id="289003.SAMN05216190_1713"/>
<name>A0A1I5XPH5_9PSED</name>
<accession>A0A1I5XPH5</accession>
<evidence type="ECO:0000313" key="1">
    <source>
        <dbReference type="EMBL" id="SFQ33848.1"/>
    </source>
</evidence>
<dbReference type="AlphaFoldDB" id="A0A1I5XPH5"/>
<sequence>MRVPLLPRLKAHGIATILEGIKDLDTTAKNGIDILKEYSAIKSSAASGGTRADAVAVDITGELKKIAHRASSSSAGPQSAKALFDQEAAIYLGQLEELKTGEALRDDVWAFMTTVLAADIVEWRFPDNSRERLARFSGGVRNTFQRLWTRGSTLDRGEGHPERWELVKQLTEDAMVQIFERASIGGNPPLAKAVAEGWLRASTKFGRGSMETIMRSATKILRLKNQIIDLAYLPPNELEQIVSEAFDTAGTAQQAPITPEPPYI</sequence>
<proteinExistence type="predicted"/>
<dbReference type="OrthoDB" id="9813719at2"/>
<dbReference type="RefSeq" id="WP_090506116.1">
    <property type="nucleotide sequence ID" value="NZ_FOWX01000071.1"/>
</dbReference>
<reference evidence="2" key="1">
    <citation type="submission" date="2016-10" db="EMBL/GenBank/DDBJ databases">
        <authorList>
            <person name="Varghese N."/>
            <person name="Submissions S."/>
        </authorList>
    </citation>
    <scope>NUCLEOTIDE SEQUENCE [LARGE SCALE GENOMIC DNA]</scope>
    <source>
        <strain evidence="2">DSM 17834</strain>
    </source>
</reference>
<evidence type="ECO:0000313" key="2">
    <source>
        <dbReference type="Proteomes" id="UP000198784"/>
    </source>
</evidence>
<gene>
    <name evidence="1" type="ORF">SAMN05216190_1713</name>
</gene>
<dbReference type="Proteomes" id="UP000198784">
    <property type="component" value="Unassembled WGS sequence"/>
</dbReference>